<protein>
    <submittedName>
        <fullName evidence="2">Uncharacterized protein</fullName>
    </submittedName>
</protein>
<sequence length="153" mass="17605">VVTAGNSHCLLFSRKGGWILSMVVVLRRTHFQPFSWMKLAVMDLLVWNLEIVTVIVICEVIRWAINHRLTVHKWLYMDTMLVASWKILCLTFDDSLVNINHRPRKWLAEELGAVTESREVAGDLITEAVLDQELLEKCMRRGNMPFIPGTPSC</sequence>
<evidence type="ECO:0000313" key="2">
    <source>
        <dbReference type="EMBL" id="KAI3911061.1"/>
    </source>
</evidence>
<proteinExistence type="predicted"/>
<gene>
    <name evidence="2" type="ORF">MKW98_015718</name>
</gene>
<comment type="caution">
    <text evidence="2">The sequence shown here is derived from an EMBL/GenBank/DDBJ whole genome shotgun (WGS) entry which is preliminary data.</text>
</comment>
<keyword evidence="1" id="KW-0472">Membrane</keyword>
<name>A0AAD4SLL9_9MAGN</name>
<feature type="transmembrane region" description="Helical" evidence="1">
    <location>
        <begin position="44"/>
        <end position="65"/>
    </location>
</feature>
<evidence type="ECO:0000313" key="3">
    <source>
        <dbReference type="Proteomes" id="UP001202328"/>
    </source>
</evidence>
<reference evidence="2" key="1">
    <citation type="submission" date="2022-04" db="EMBL/GenBank/DDBJ databases">
        <title>A functionally conserved STORR gene fusion in Papaver species that diverged 16.8 million years ago.</title>
        <authorList>
            <person name="Catania T."/>
        </authorList>
    </citation>
    <scope>NUCLEOTIDE SEQUENCE</scope>
    <source>
        <strain evidence="2">S-188037</strain>
    </source>
</reference>
<dbReference type="AlphaFoldDB" id="A0AAD4SLL9"/>
<keyword evidence="1" id="KW-1133">Transmembrane helix</keyword>
<keyword evidence="3" id="KW-1185">Reference proteome</keyword>
<keyword evidence="1" id="KW-0812">Transmembrane</keyword>
<dbReference type="Proteomes" id="UP001202328">
    <property type="component" value="Unassembled WGS sequence"/>
</dbReference>
<evidence type="ECO:0000256" key="1">
    <source>
        <dbReference type="SAM" id="Phobius"/>
    </source>
</evidence>
<dbReference type="EMBL" id="JAJJMB010010084">
    <property type="protein sequence ID" value="KAI3911061.1"/>
    <property type="molecule type" value="Genomic_DNA"/>
</dbReference>
<feature type="non-terminal residue" evidence="2">
    <location>
        <position position="1"/>
    </location>
</feature>
<organism evidence="2 3">
    <name type="scientific">Papaver atlanticum</name>
    <dbReference type="NCBI Taxonomy" id="357466"/>
    <lineage>
        <taxon>Eukaryota</taxon>
        <taxon>Viridiplantae</taxon>
        <taxon>Streptophyta</taxon>
        <taxon>Embryophyta</taxon>
        <taxon>Tracheophyta</taxon>
        <taxon>Spermatophyta</taxon>
        <taxon>Magnoliopsida</taxon>
        <taxon>Ranunculales</taxon>
        <taxon>Papaveraceae</taxon>
        <taxon>Papaveroideae</taxon>
        <taxon>Papaver</taxon>
    </lineage>
</organism>
<accession>A0AAD4SLL9</accession>